<keyword evidence="2" id="KW-0732">Signal</keyword>
<dbReference type="AlphaFoldDB" id="A0AAD3XXF4"/>
<protein>
    <submittedName>
        <fullName evidence="3">Uncharacterized protein</fullName>
    </submittedName>
</protein>
<feature type="compositionally biased region" description="Polar residues" evidence="1">
    <location>
        <begin position="213"/>
        <end position="227"/>
    </location>
</feature>
<feature type="region of interest" description="Disordered" evidence="1">
    <location>
        <begin position="197"/>
        <end position="227"/>
    </location>
</feature>
<feature type="chain" id="PRO_5042002759" evidence="2">
    <location>
        <begin position="19"/>
        <end position="227"/>
    </location>
</feature>
<reference evidence="3" key="1">
    <citation type="submission" date="2023-05" db="EMBL/GenBank/DDBJ databases">
        <title>Nepenthes gracilis genome sequencing.</title>
        <authorList>
            <person name="Fukushima K."/>
        </authorList>
    </citation>
    <scope>NUCLEOTIDE SEQUENCE</scope>
    <source>
        <strain evidence="3">SING2019-196</strain>
    </source>
</reference>
<dbReference type="Proteomes" id="UP001279734">
    <property type="component" value="Unassembled WGS sequence"/>
</dbReference>
<feature type="signal peptide" evidence="2">
    <location>
        <begin position="1"/>
        <end position="18"/>
    </location>
</feature>
<accession>A0AAD3XXF4</accession>
<feature type="region of interest" description="Disordered" evidence="1">
    <location>
        <begin position="36"/>
        <end position="79"/>
    </location>
</feature>
<evidence type="ECO:0000256" key="1">
    <source>
        <dbReference type="SAM" id="MobiDB-lite"/>
    </source>
</evidence>
<comment type="caution">
    <text evidence="3">The sequence shown here is derived from an EMBL/GenBank/DDBJ whole genome shotgun (WGS) entry which is preliminary data.</text>
</comment>
<feature type="compositionally biased region" description="Low complexity" evidence="1">
    <location>
        <begin position="62"/>
        <end position="79"/>
    </location>
</feature>
<sequence length="227" mass="24900">MNLRCCFLMLLAPAVLLAWLVLDVDTRYPGSILSANPSSEAASSNQNARSPQPYPKPLRNLSTGETRATTSAATAAPTTHPTELVQQLTNHVPQHRQQHWLTNQQLGSVTGAELSTTESGQQNNPGMQQLKKLQYQRNPPIQIQIFESSVNKQPCQSTSIIQLMQPEMHQNCQINNYAGSSSIVQLLESKTGFSQWPCKTRKQNAPAPRPAATSSAVEHSSNNTKES</sequence>
<evidence type="ECO:0000256" key="2">
    <source>
        <dbReference type="SAM" id="SignalP"/>
    </source>
</evidence>
<dbReference type="EMBL" id="BSYO01000021">
    <property type="protein sequence ID" value="GMH19830.1"/>
    <property type="molecule type" value="Genomic_DNA"/>
</dbReference>
<gene>
    <name evidence="3" type="ORF">Nepgr_021671</name>
</gene>
<proteinExistence type="predicted"/>
<evidence type="ECO:0000313" key="4">
    <source>
        <dbReference type="Proteomes" id="UP001279734"/>
    </source>
</evidence>
<keyword evidence="4" id="KW-1185">Reference proteome</keyword>
<name>A0AAD3XXF4_NEPGR</name>
<feature type="compositionally biased region" description="Low complexity" evidence="1">
    <location>
        <begin position="36"/>
        <end position="50"/>
    </location>
</feature>
<evidence type="ECO:0000313" key="3">
    <source>
        <dbReference type="EMBL" id="GMH19830.1"/>
    </source>
</evidence>
<organism evidence="3 4">
    <name type="scientific">Nepenthes gracilis</name>
    <name type="common">Slender pitcher plant</name>
    <dbReference type="NCBI Taxonomy" id="150966"/>
    <lineage>
        <taxon>Eukaryota</taxon>
        <taxon>Viridiplantae</taxon>
        <taxon>Streptophyta</taxon>
        <taxon>Embryophyta</taxon>
        <taxon>Tracheophyta</taxon>
        <taxon>Spermatophyta</taxon>
        <taxon>Magnoliopsida</taxon>
        <taxon>eudicotyledons</taxon>
        <taxon>Gunneridae</taxon>
        <taxon>Pentapetalae</taxon>
        <taxon>Caryophyllales</taxon>
        <taxon>Nepenthaceae</taxon>
        <taxon>Nepenthes</taxon>
    </lineage>
</organism>